<dbReference type="PANTHER" id="PTHR43046">
    <property type="entry name" value="GDP-MANNOSE MANNOSYL HYDROLASE"/>
    <property type="match status" value="1"/>
</dbReference>
<accession>A0A0A3IFD3</accession>
<dbReference type="CDD" id="cd04669">
    <property type="entry name" value="NUDIX_Hydrolase"/>
    <property type="match status" value="1"/>
</dbReference>
<keyword evidence="6" id="KW-1185">Reference proteome</keyword>
<dbReference type="GO" id="GO:0016787">
    <property type="term" value="F:hydrolase activity"/>
    <property type="evidence" value="ECO:0007669"/>
    <property type="project" value="UniProtKB-KW"/>
</dbReference>
<dbReference type="eggNOG" id="COG1051">
    <property type="taxonomic scope" value="Bacteria"/>
</dbReference>
<dbReference type="PRINTS" id="PR00502">
    <property type="entry name" value="NUDIXFAMILY"/>
</dbReference>
<keyword evidence="2 3" id="KW-0378">Hydrolase</keyword>
<dbReference type="OrthoDB" id="511483at2"/>
<dbReference type="InterPro" id="IPR020476">
    <property type="entry name" value="Nudix_hydrolase"/>
</dbReference>
<dbReference type="SUPFAM" id="SSF55811">
    <property type="entry name" value="Nudix"/>
    <property type="match status" value="1"/>
</dbReference>
<evidence type="ECO:0000256" key="1">
    <source>
        <dbReference type="ARBA" id="ARBA00001946"/>
    </source>
</evidence>
<dbReference type="InterPro" id="IPR015797">
    <property type="entry name" value="NUDIX_hydrolase-like_dom_sf"/>
</dbReference>
<dbReference type="PANTHER" id="PTHR43046:SF14">
    <property type="entry name" value="MUTT_NUDIX FAMILY PROTEIN"/>
    <property type="match status" value="1"/>
</dbReference>
<evidence type="ECO:0000313" key="6">
    <source>
        <dbReference type="Proteomes" id="UP000030437"/>
    </source>
</evidence>
<evidence type="ECO:0000313" key="5">
    <source>
        <dbReference type="EMBL" id="KGR82175.1"/>
    </source>
</evidence>
<evidence type="ECO:0000259" key="4">
    <source>
        <dbReference type="PROSITE" id="PS51462"/>
    </source>
</evidence>
<protein>
    <recommendedName>
        <fullName evidence="4">Nudix hydrolase domain-containing protein</fullName>
    </recommendedName>
</protein>
<organism evidence="5 6">
    <name type="scientific">Lysinibacillus odysseyi 34hs-1 = NBRC 100172</name>
    <dbReference type="NCBI Taxonomy" id="1220589"/>
    <lineage>
        <taxon>Bacteria</taxon>
        <taxon>Bacillati</taxon>
        <taxon>Bacillota</taxon>
        <taxon>Bacilli</taxon>
        <taxon>Bacillales</taxon>
        <taxon>Bacillaceae</taxon>
        <taxon>Lysinibacillus</taxon>
    </lineage>
</organism>
<proteinExistence type="inferred from homology"/>
<evidence type="ECO:0000256" key="3">
    <source>
        <dbReference type="RuleBase" id="RU003476"/>
    </source>
</evidence>
<evidence type="ECO:0000256" key="2">
    <source>
        <dbReference type="ARBA" id="ARBA00022801"/>
    </source>
</evidence>
<name>A0A0A3IFD3_9BACI</name>
<dbReference type="EMBL" id="JPVP01000060">
    <property type="protein sequence ID" value="KGR82175.1"/>
    <property type="molecule type" value="Genomic_DNA"/>
</dbReference>
<gene>
    <name evidence="5" type="ORF">CD32_23125</name>
</gene>
<dbReference type="AlphaFoldDB" id="A0A0A3IFD3"/>
<dbReference type="Pfam" id="PF00293">
    <property type="entry name" value="NUDIX"/>
    <property type="match status" value="1"/>
</dbReference>
<dbReference type="PROSITE" id="PS00893">
    <property type="entry name" value="NUDIX_BOX"/>
    <property type="match status" value="1"/>
</dbReference>
<comment type="similarity">
    <text evidence="3">Belongs to the Nudix hydrolase family.</text>
</comment>
<dbReference type="RefSeq" id="WP_036159418.1">
    <property type="nucleotide sequence ID" value="NZ_AVCX01000001.1"/>
</dbReference>
<dbReference type="Gene3D" id="3.90.79.10">
    <property type="entry name" value="Nucleoside Triphosphate Pyrophosphohydrolase"/>
    <property type="match status" value="1"/>
</dbReference>
<comment type="caution">
    <text evidence="5">The sequence shown here is derived from an EMBL/GenBank/DDBJ whole genome shotgun (WGS) entry which is preliminary data.</text>
</comment>
<dbReference type="InterPro" id="IPR020084">
    <property type="entry name" value="NUDIX_hydrolase_CS"/>
</dbReference>
<feature type="domain" description="Nudix hydrolase" evidence="4">
    <location>
        <begin position="1"/>
        <end position="126"/>
    </location>
</feature>
<comment type="cofactor">
    <cofactor evidence="1">
        <name>Mg(2+)</name>
        <dbReference type="ChEBI" id="CHEBI:18420"/>
    </cofactor>
</comment>
<sequence length="126" mass="14146">MKHSGRVIILENDHVLLIKRTKKEQVYYVFPGGKAEAGETPEMTAIREAYEELGVQVELETCFFELDFNGVRQFYYLASITGGVLGTGTAEEFTTGEGTYELVWVHIPELGNHPVVPLEVVEKLVK</sequence>
<dbReference type="PROSITE" id="PS51462">
    <property type="entry name" value="NUDIX"/>
    <property type="match status" value="1"/>
</dbReference>
<dbReference type="InterPro" id="IPR000086">
    <property type="entry name" value="NUDIX_hydrolase_dom"/>
</dbReference>
<dbReference type="Proteomes" id="UP000030437">
    <property type="component" value="Unassembled WGS sequence"/>
</dbReference>
<dbReference type="STRING" id="1220589.CD32_23125"/>
<reference evidence="5 6" key="1">
    <citation type="submission" date="2014-02" db="EMBL/GenBank/DDBJ databases">
        <title>Draft genome sequence of Lysinibacillus odysseyi NBRC 100172.</title>
        <authorList>
            <person name="Zhang F."/>
            <person name="Wang G."/>
            <person name="Zhang L."/>
        </authorList>
    </citation>
    <scope>NUCLEOTIDE SEQUENCE [LARGE SCALE GENOMIC DNA]</scope>
    <source>
        <strain evidence="5 6">NBRC 100172</strain>
    </source>
</reference>